<dbReference type="PANTHER" id="PTHR43224:SF1">
    <property type="entry name" value="AMIDINOTRANSFERASE"/>
    <property type="match status" value="1"/>
</dbReference>
<evidence type="ECO:0000313" key="2">
    <source>
        <dbReference type="Proteomes" id="UP001211065"/>
    </source>
</evidence>
<dbReference type="PIRSF" id="PIRSF028188">
    <property type="entry name" value="Amdntrnsf_FN0238"/>
    <property type="match status" value="1"/>
</dbReference>
<organism evidence="1 2">
    <name type="scientific">Clydaea vesicula</name>
    <dbReference type="NCBI Taxonomy" id="447962"/>
    <lineage>
        <taxon>Eukaryota</taxon>
        <taxon>Fungi</taxon>
        <taxon>Fungi incertae sedis</taxon>
        <taxon>Chytridiomycota</taxon>
        <taxon>Chytridiomycota incertae sedis</taxon>
        <taxon>Chytridiomycetes</taxon>
        <taxon>Lobulomycetales</taxon>
        <taxon>Lobulomycetaceae</taxon>
        <taxon>Clydaea</taxon>
    </lineage>
</organism>
<name>A0AAD5U8H9_9FUNG</name>
<dbReference type="Pfam" id="PF19420">
    <property type="entry name" value="DDAH_eukar"/>
    <property type="match status" value="1"/>
</dbReference>
<sequence length="307" mass="35148">MQSSNSILLVKPVKFYFNEEAARDNPYMSSTSLSQQELNEVVTKEFDNLHKNLVERDIEVTVFDSLESTPESLFCNNWNSTHSTKETTENTLVLYPVKVQNRRLERRVDIIDCIKEKFKIGKVLDLSFHENEANPLYLESTGSIIFNRLKKTAYLALSERSSEKLFNYVSEFLGYKPISYHSFDKNGIPIYHTNCVMAIGTGYTVICLESIPLSERNLLTDQLKKDGLEIIDITLDQVSNFCGNCLEVTNSKRDKKFLFMSARAKKNLRPSQIDQILKYVNEIVGVDIETIENIGGGSVRCMLCELY</sequence>
<comment type="caution">
    <text evidence="1">The sequence shown here is derived from an EMBL/GenBank/DDBJ whole genome shotgun (WGS) entry which is preliminary data.</text>
</comment>
<dbReference type="Gene3D" id="3.75.10.10">
    <property type="entry name" value="L-arginine/glycine Amidinotransferase, Chain A"/>
    <property type="match status" value="1"/>
</dbReference>
<dbReference type="AlphaFoldDB" id="A0AAD5U8H9"/>
<evidence type="ECO:0000313" key="1">
    <source>
        <dbReference type="EMBL" id="KAJ3228476.1"/>
    </source>
</evidence>
<dbReference type="Proteomes" id="UP001211065">
    <property type="component" value="Unassembled WGS sequence"/>
</dbReference>
<accession>A0AAD5U8H9</accession>
<proteinExistence type="predicted"/>
<protein>
    <recommendedName>
        <fullName evidence="3">Amidinotransferase</fullName>
    </recommendedName>
</protein>
<reference evidence="1" key="1">
    <citation type="submission" date="2020-05" db="EMBL/GenBank/DDBJ databases">
        <title>Phylogenomic resolution of chytrid fungi.</title>
        <authorList>
            <person name="Stajich J.E."/>
            <person name="Amses K."/>
            <person name="Simmons R."/>
            <person name="Seto K."/>
            <person name="Myers J."/>
            <person name="Bonds A."/>
            <person name="Quandt C.A."/>
            <person name="Barry K."/>
            <person name="Liu P."/>
            <person name="Grigoriev I."/>
            <person name="Longcore J.E."/>
            <person name="James T.Y."/>
        </authorList>
    </citation>
    <scope>NUCLEOTIDE SEQUENCE</scope>
    <source>
        <strain evidence="1">JEL0476</strain>
    </source>
</reference>
<gene>
    <name evidence="1" type="ORF">HK099_000031</name>
</gene>
<keyword evidence="2" id="KW-1185">Reference proteome</keyword>
<dbReference type="EMBL" id="JADGJW010000001">
    <property type="protein sequence ID" value="KAJ3228476.1"/>
    <property type="molecule type" value="Genomic_DNA"/>
</dbReference>
<dbReference type="PANTHER" id="PTHR43224">
    <property type="entry name" value="AMIDINOTRANSFERASE"/>
    <property type="match status" value="1"/>
</dbReference>
<evidence type="ECO:0008006" key="3">
    <source>
        <dbReference type="Google" id="ProtNLM"/>
    </source>
</evidence>
<dbReference type="InterPro" id="IPR014541">
    <property type="entry name" value="Amdntrnsf_FN0238"/>
</dbReference>
<dbReference type="SUPFAM" id="SSF55909">
    <property type="entry name" value="Pentein"/>
    <property type="match status" value="1"/>
</dbReference>